<comment type="caution">
    <text evidence="1">The sequence shown here is derived from an EMBL/GenBank/DDBJ whole genome shotgun (WGS) entry which is preliminary data.</text>
</comment>
<organism evidence="1 2">
    <name type="scientific">Capsicum baccatum</name>
    <name type="common">Peruvian pepper</name>
    <dbReference type="NCBI Taxonomy" id="33114"/>
    <lineage>
        <taxon>Eukaryota</taxon>
        <taxon>Viridiplantae</taxon>
        <taxon>Streptophyta</taxon>
        <taxon>Embryophyta</taxon>
        <taxon>Tracheophyta</taxon>
        <taxon>Spermatophyta</taxon>
        <taxon>Magnoliopsida</taxon>
        <taxon>eudicotyledons</taxon>
        <taxon>Gunneridae</taxon>
        <taxon>Pentapetalae</taxon>
        <taxon>asterids</taxon>
        <taxon>lamiids</taxon>
        <taxon>Solanales</taxon>
        <taxon>Solanaceae</taxon>
        <taxon>Solanoideae</taxon>
        <taxon>Capsiceae</taxon>
        <taxon>Capsicum</taxon>
    </lineage>
</organism>
<reference evidence="1 2" key="1">
    <citation type="journal article" date="2017" name="Genome Biol.">
        <title>New reference genome sequences of hot pepper reveal the massive evolution of plant disease-resistance genes by retroduplication.</title>
        <authorList>
            <person name="Kim S."/>
            <person name="Park J."/>
            <person name="Yeom S.I."/>
            <person name="Kim Y.M."/>
            <person name="Seo E."/>
            <person name="Kim K.T."/>
            <person name="Kim M.S."/>
            <person name="Lee J.M."/>
            <person name="Cheong K."/>
            <person name="Shin H.S."/>
            <person name="Kim S.B."/>
            <person name="Han K."/>
            <person name="Lee J."/>
            <person name="Park M."/>
            <person name="Lee H.A."/>
            <person name="Lee H.Y."/>
            <person name="Lee Y."/>
            <person name="Oh S."/>
            <person name="Lee J.H."/>
            <person name="Choi E."/>
            <person name="Choi E."/>
            <person name="Lee S.E."/>
            <person name="Jeon J."/>
            <person name="Kim H."/>
            <person name="Choi G."/>
            <person name="Song H."/>
            <person name="Lee J."/>
            <person name="Lee S.C."/>
            <person name="Kwon J.K."/>
            <person name="Lee H.Y."/>
            <person name="Koo N."/>
            <person name="Hong Y."/>
            <person name="Kim R.W."/>
            <person name="Kang W.H."/>
            <person name="Huh J.H."/>
            <person name="Kang B.C."/>
            <person name="Yang T.J."/>
            <person name="Lee Y.H."/>
            <person name="Bennetzen J.L."/>
            <person name="Choi D."/>
        </authorList>
    </citation>
    <scope>NUCLEOTIDE SEQUENCE [LARGE SCALE GENOMIC DNA]</scope>
    <source>
        <strain evidence="2">cv. PBC81</strain>
    </source>
</reference>
<protein>
    <submittedName>
        <fullName evidence="1">Uncharacterized protein</fullName>
    </submittedName>
</protein>
<accession>A0A2G2XST1</accession>
<evidence type="ECO:0000313" key="1">
    <source>
        <dbReference type="EMBL" id="PHT60554.1"/>
    </source>
</evidence>
<dbReference type="EMBL" id="MLFT02000001">
    <property type="protein sequence ID" value="PHT60554.1"/>
    <property type="molecule type" value="Genomic_DNA"/>
</dbReference>
<evidence type="ECO:0000313" key="2">
    <source>
        <dbReference type="Proteomes" id="UP000224567"/>
    </source>
</evidence>
<name>A0A2G2XST1_CAPBA</name>
<dbReference type="Proteomes" id="UP000224567">
    <property type="component" value="Unassembled WGS sequence"/>
</dbReference>
<keyword evidence="2" id="KW-1185">Reference proteome</keyword>
<reference evidence="2" key="2">
    <citation type="journal article" date="2017" name="J. Anim. Genet.">
        <title>Multiple reference genome sequences of hot pepper reveal the massive evolution of plant disease resistance genes by retroduplication.</title>
        <authorList>
            <person name="Kim S."/>
            <person name="Park J."/>
            <person name="Yeom S.-I."/>
            <person name="Kim Y.-M."/>
            <person name="Seo E."/>
            <person name="Kim K.-T."/>
            <person name="Kim M.-S."/>
            <person name="Lee J.M."/>
            <person name="Cheong K."/>
            <person name="Shin H.-S."/>
            <person name="Kim S.-B."/>
            <person name="Han K."/>
            <person name="Lee J."/>
            <person name="Park M."/>
            <person name="Lee H.-A."/>
            <person name="Lee H.-Y."/>
            <person name="Lee Y."/>
            <person name="Oh S."/>
            <person name="Lee J.H."/>
            <person name="Choi E."/>
            <person name="Choi E."/>
            <person name="Lee S.E."/>
            <person name="Jeon J."/>
            <person name="Kim H."/>
            <person name="Choi G."/>
            <person name="Song H."/>
            <person name="Lee J."/>
            <person name="Lee S.-C."/>
            <person name="Kwon J.-K."/>
            <person name="Lee H.-Y."/>
            <person name="Koo N."/>
            <person name="Hong Y."/>
            <person name="Kim R.W."/>
            <person name="Kang W.-H."/>
            <person name="Huh J.H."/>
            <person name="Kang B.-C."/>
            <person name="Yang T.-J."/>
            <person name="Lee Y.-H."/>
            <person name="Bennetzen J.L."/>
            <person name="Choi D."/>
        </authorList>
    </citation>
    <scope>NUCLEOTIDE SEQUENCE [LARGE SCALE GENOMIC DNA]</scope>
    <source>
        <strain evidence="2">cv. PBC81</strain>
    </source>
</reference>
<gene>
    <name evidence="1" type="ORF">CQW23_02917</name>
</gene>
<sequence length="123" mass="14040">MVFLYGLGQSSLHELAFEIELDLRQLNKLLSHVTSIIETSGGKPYTKDFLNELKDAGALKVNASLRYSEQEFTEPKDKMQRTYNEWLKGMADVAESKLKVSMNRLKYQLANERAARLAAENIQ</sequence>
<proteinExistence type="predicted"/>
<dbReference type="STRING" id="33114.A0A2G2XST1"/>
<dbReference type="AlphaFoldDB" id="A0A2G2XST1"/>